<accession>A0A1F5N7J7</accession>
<dbReference type="GO" id="GO:0016747">
    <property type="term" value="F:acyltransferase activity, transferring groups other than amino-acyl groups"/>
    <property type="evidence" value="ECO:0007669"/>
    <property type="project" value="InterPro"/>
</dbReference>
<dbReference type="InterPro" id="IPR000182">
    <property type="entry name" value="GNAT_dom"/>
</dbReference>
<evidence type="ECO:0000313" key="2">
    <source>
        <dbReference type="EMBL" id="OGE73619.1"/>
    </source>
</evidence>
<dbReference type="Proteomes" id="UP000177610">
    <property type="component" value="Unassembled WGS sequence"/>
</dbReference>
<dbReference type="SUPFAM" id="SSF55729">
    <property type="entry name" value="Acyl-CoA N-acyltransferases (Nat)"/>
    <property type="match status" value="1"/>
</dbReference>
<proteinExistence type="predicted"/>
<evidence type="ECO:0000313" key="3">
    <source>
        <dbReference type="Proteomes" id="UP000177610"/>
    </source>
</evidence>
<protein>
    <recommendedName>
        <fullName evidence="1">N-acetyltransferase domain-containing protein</fullName>
    </recommendedName>
</protein>
<reference evidence="2 3" key="1">
    <citation type="journal article" date="2016" name="Nat. Commun.">
        <title>Thousands of microbial genomes shed light on interconnected biogeochemical processes in an aquifer system.</title>
        <authorList>
            <person name="Anantharaman K."/>
            <person name="Brown C.T."/>
            <person name="Hug L.A."/>
            <person name="Sharon I."/>
            <person name="Castelle C.J."/>
            <person name="Probst A.J."/>
            <person name="Thomas B.C."/>
            <person name="Singh A."/>
            <person name="Wilkins M.J."/>
            <person name="Karaoz U."/>
            <person name="Brodie E.L."/>
            <person name="Williams K.H."/>
            <person name="Hubbard S.S."/>
            <person name="Banfield J.F."/>
        </authorList>
    </citation>
    <scope>NUCLEOTIDE SEQUENCE [LARGE SCALE GENOMIC DNA]</scope>
</reference>
<evidence type="ECO:0000259" key="1">
    <source>
        <dbReference type="PROSITE" id="PS51186"/>
    </source>
</evidence>
<dbReference type="EMBL" id="MFEH01000005">
    <property type="protein sequence ID" value="OGE73619.1"/>
    <property type="molecule type" value="Genomic_DNA"/>
</dbReference>
<feature type="domain" description="N-acetyltransferase" evidence="1">
    <location>
        <begin position="22"/>
        <end position="190"/>
    </location>
</feature>
<dbReference type="AlphaFoldDB" id="A0A1F5N7J7"/>
<dbReference type="InterPro" id="IPR016181">
    <property type="entry name" value="Acyl_CoA_acyltransferase"/>
</dbReference>
<sequence>MVNPDRRPPLPPSETRPEYRVEVLEHLDEKIFQEIYAVETQVFPEDFRLDEEDLKTSLEKSGSINVVLKNAEGTVVGFMASAPNSEFYEDFIEDDPEYGQDADFQNEKDKLYVYDAAILEEARASGNFGKIFQATVEKAKEQGLKAITMHTRADELVGKLMQRMHGAKRLRVVERWMGNEPHDYLEVDLSPPEDQK</sequence>
<dbReference type="Gene3D" id="3.40.630.30">
    <property type="match status" value="1"/>
</dbReference>
<organism evidence="2 3">
    <name type="scientific">Candidatus Doudnabacteria bacterium RIFCSPHIGHO2_01_FULL_41_86</name>
    <dbReference type="NCBI Taxonomy" id="1817821"/>
    <lineage>
        <taxon>Bacteria</taxon>
        <taxon>Candidatus Doudnaibacteriota</taxon>
    </lineage>
</organism>
<comment type="caution">
    <text evidence="2">The sequence shown here is derived from an EMBL/GenBank/DDBJ whole genome shotgun (WGS) entry which is preliminary data.</text>
</comment>
<name>A0A1F5N7J7_9BACT</name>
<dbReference type="PROSITE" id="PS51186">
    <property type="entry name" value="GNAT"/>
    <property type="match status" value="1"/>
</dbReference>
<gene>
    <name evidence="2" type="ORF">A2717_03200</name>
</gene>
<dbReference type="STRING" id="1817821.A2717_03200"/>